<feature type="transmembrane region" description="Helical" evidence="1">
    <location>
        <begin position="311"/>
        <end position="331"/>
    </location>
</feature>
<evidence type="ECO:0008006" key="4">
    <source>
        <dbReference type="Google" id="ProtNLM"/>
    </source>
</evidence>
<protein>
    <recommendedName>
        <fullName evidence="4">Membrane protein 6-pyruvoyl-tetrahydropterin synthase-related domain-containing protein</fullName>
    </recommendedName>
</protein>
<feature type="transmembrane region" description="Helical" evidence="1">
    <location>
        <begin position="246"/>
        <end position="266"/>
    </location>
</feature>
<feature type="transmembrane region" description="Helical" evidence="1">
    <location>
        <begin position="116"/>
        <end position="136"/>
    </location>
</feature>
<reference evidence="2 3" key="1">
    <citation type="journal article" date="2016" name="Nat. Commun.">
        <title>Thousands of microbial genomes shed light on interconnected biogeochemical processes in an aquifer system.</title>
        <authorList>
            <person name="Anantharaman K."/>
            <person name="Brown C.T."/>
            <person name="Hug L.A."/>
            <person name="Sharon I."/>
            <person name="Castelle C.J."/>
            <person name="Probst A.J."/>
            <person name="Thomas B.C."/>
            <person name="Singh A."/>
            <person name="Wilkins M.J."/>
            <person name="Karaoz U."/>
            <person name="Brodie E.L."/>
            <person name="Williams K.H."/>
            <person name="Hubbard S.S."/>
            <person name="Banfield J.F."/>
        </authorList>
    </citation>
    <scope>NUCLEOTIDE SEQUENCE [LARGE SCALE GENOMIC DNA]</scope>
</reference>
<feature type="transmembrane region" description="Helical" evidence="1">
    <location>
        <begin position="351"/>
        <end position="369"/>
    </location>
</feature>
<dbReference type="EMBL" id="MEUT01000001">
    <property type="protein sequence ID" value="OGC52213.1"/>
    <property type="molecule type" value="Genomic_DNA"/>
</dbReference>
<dbReference type="STRING" id="1802610.A2W32_05105"/>
<dbReference type="Proteomes" id="UP000177371">
    <property type="component" value="Unassembled WGS sequence"/>
</dbReference>
<organism evidence="2 3">
    <name type="scientific">candidate division WWE3 bacterium RBG_16_37_10</name>
    <dbReference type="NCBI Taxonomy" id="1802610"/>
    <lineage>
        <taxon>Bacteria</taxon>
        <taxon>Katanobacteria</taxon>
    </lineage>
</organism>
<keyword evidence="1" id="KW-1133">Transmembrane helix</keyword>
<gene>
    <name evidence="2" type="ORF">A2W32_05105</name>
</gene>
<accession>A0A1F4V6I2</accession>
<keyword evidence="1" id="KW-0472">Membrane</keyword>
<sequence>MRKAIIITCLTYLVFFFPLLNSNTFIGGEDPEGYHYPVKYFLYQSLQKGEFPFYTQRIFSGFPMYADPTAGYLNPLNILFVMLFGPFNYYKIMHFIFYLLGSLSLLYFLKRKFGDNLLAFAASNLVYFFNLFNLYHQKHFEIVLSVYTLPLCLLLLDRFLTKADIKKLIFLGGILLFDFYNGSIQILLLKLAVLGVYIVLFDNKLVLNVRKYAVFLVLFVLLCLPLLIPAFLLYTESSRKGGSYKLYEGSFAPIMAVNIIYPFITGKDGDYKWNQVNDEYFIHETYIYQGVSVVIFGFLGLFLLKDKKIMIFSSVLILLFVTLAFISYVPVLNNIKIPIISMFRYWGRSTILLSLVLSIGTYGFFIGDTSSLDIRNIKQYLRIYIIPVLLFILILLFSLTSQNTTKAFNLFLNGAIKKDIYMIFWILILVSILISLKLKNIKMTFIILMADIVFFGIQVMATQFVNINQIKVQERILIPDDSMYKKVYIYNDTIYKNMGLYYSSNGIFGYSQMEPELYSEYLYDVGFADVKVPTSFSDTTIKFNKYNTYDFYQKLTDTLGVNQILNSLGDVIYMQNDSSLPYIKGENIEYLNISQSEISFKIDSSEEHMVKTFIRSYKDWDAFVDGVKILPDYSDIFIKFNLSKGEHTVIFRYNPTVFISTILLSFMSVVVITSTYAAIRIYKNGRI</sequence>
<evidence type="ECO:0000313" key="2">
    <source>
        <dbReference type="EMBL" id="OGC52213.1"/>
    </source>
</evidence>
<proteinExistence type="predicted"/>
<evidence type="ECO:0000313" key="3">
    <source>
        <dbReference type="Proteomes" id="UP000177371"/>
    </source>
</evidence>
<feature type="transmembrane region" description="Helical" evidence="1">
    <location>
        <begin position="142"/>
        <end position="161"/>
    </location>
</feature>
<comment type="caution">
    <text evidence="2">The sequence shown here is derived from an EMBL/GenBank/DDBJ whole genome shotgun (WGS) entry which is preliminary data.</text>
</comment>
<feature type="transmembrane region" description="Helical" evidence="1">
    <location>
        <begin position="168"/>
        <end position="200"/>
    </location>
</feature>
<name>A0A1F4V6I2_UNCKA</name>
<feature type="transmembrane region" description="Helical" evidence="1">
    <location>
        <begin position="657"/>
        <end position="679"/>
    </location>
</feature>
<feature type="transmembrane region" description="Helical" evidence="1">
    <location>
        <begin position="286"/>
        <end position="304"/>
    </location>
</feature>
<feature type="transmembrane region" description="Helical" evidence="1">
    <location>
        <begin position="381"/>
        <end position="400"/>
    </location>
</feature>
<feature type="transmembrane region" description="Helical" evidence="1">
    <location>
        <begin position="420"/>
        <end position="438"/>
    </location>
</feature>
<feature type="transmembrane region" description="Helical" evidence="1">
    <location>
        <begin position="89"/>
        <end position="109"/>
    </location>
</feature>
<dbReference type="AlphaFoldDB" id="A0A1F4V6I2"/>
<evidence type="ECO:0000256" key="1">
    <source>
        <dbReference type="SAM" id="Phobius"/>
    </source>
</evidence>
<feature type="transmembrane region" description="Helical" evidence="1">
    <location>
        <begin position="212"/>
        <end position="234"/>
    </location>
</feature>
<keyword evidence="1" id="KW-0812">Transmembrane</keyword>
<feature type="transmembrane region" description="Helical" evidence="1">
    <location>
        <begin position="445"/>
        <end position="465"/>
    </location>
</feature>